<evidence type="ECO:0000256" key="1">
    <source>
        <dbReference type="SAM" id="MobiDB-lite"/>
    </source>
</evidence>
<evidence type="ECO:0000313" key="2">
    <source>
        <dbReference type="EMBL" id="ORY38160.1"/>
    </source>
</evidence>
<feature type="compositionally biased region" description="Low complexity" evidence="1">
    <location>
        <begin position="27"/>
        <end position="39"/>
    </location>
</feature>
<accession>A0A1Y2BTR8</accession>
<comment type="caution">
    <text evidence="2">The sequence shown here is derived from an EMBL/GenBank/DDBJ whole genome shotgun (WGS) entry which is preliminary data.</text>
</comment>
<sequence length="120" mass="13169">MKTPRRTSTPLPNTGSEEQSAPPFPPLSLSSNAPNPTSSGFDLWNDSDDDNEPSRISSQSQLSQSQTLEDLSCLNLDESGTKEQANDWKSPTTTSGSETMKPSDCQTNNNNNHLLYRNHN</sequence>
<feature type="compositionally biased region" description="Polar residues" evidence="1">
    <location>
        <begin position="87"/>
        <end position="107"/>
    </location>
</feature>
<dbReference type="Proteomes" id="UP000193642">
    <property type="component" value="Unassembled WGS sequence"/>
</dbReference>
<organism evidence="2 3">
    <name type="scientific">Rhizoclosmatium globosum</name>
    <dbReference type="NCBI Taxonomy" id="329046"/>
    <lineage>
        <taxon>Eukaryota</taxon>
        <taxon>Fungi</taxon>
        <taxon>Fungi incertae sedis</taxon>
        <taxon>Chytridiomycota</taxon>
        <taxon>Chytridiomycota incertae sedis</taxon>
        <taxon>Chytridiomycetes</taxon>
        <taxon>Chytridiales</taxon>
        <taxon>Chytriomycetaceae</taxon>
        <taxon>Rhizoclosmatium</taxon>
    </lineage>
</organism>
<gene>
    <name evidence="2" type="ORF">BCR33DRAFT_433491</name>
</gene>
<evidence type="ECO:0000313" key="3">
    <source>
        <dbReference type="Proteomes" id="UP000193642"/>
    </source>
</evidence>
<reference evidence="2 3" key="1">
    <citation type="submission" date="2016-07" db="EMBL/GenBank/DDBJ databases">
        <title>Pervasive Adenine N6-methylation of Active Genes in Fungi.</title>
        <authorList>
            <consortium name="DOE Joint Genome Institute"/>
            <person name="Mondo S.J."/>
            <person name="Dannebaum R.O."/>
            <person name="Kuo R.C."/>
            <person name="Labutti K."/>
            <person name="Haridas S."/>
            <person name="Kuo A."/>
            <person name="Salamov A."/>
            <person name="Ahrendt S.R."/>
            <person name="Lipzen A."/>
            <person name="Sullivan W."/>
            <person name="Andreopoulos W.B."/>
            <person name="Clum A."/>
            <person name="Lindquist E."/>
            <person name="Daum C."/>
            <person name="Ramamoorthy G.K."/>
            <person name="Gryganskyi A."/>
            <person name="Culley D."/>
            <person name="Magnuson J.K."/>
            <person name="James T.Y."/>
            <person name="O'Malley M.A."/>
            <person name="Stajich J.E."/>
            <person name="Spatafora J.W."/>
            <person name="Visel A."/>
            <person name="Grigoriev I.V."/>
        </authorList>
    </citation>
    <scope>NUCLEOTIDE SEQUENCE [LARGE SCALE GENOMIC DNA]</scope>
    <source>
        <strain evidence="2 3">JEL800</strain>
    </source>
</reference>
<feature type="region of interest" description="Disordered" evidence="1">
    <location>
        <begin position="1"/>
        <end position="120"/>
    </location>
</feature>
<name>A0A1Y2BTR8_9FUNG</name>
<feature type="compositionally biased region" description="Low complexity" evidence="1">
    <location>
        <begin position="57"/>
        <end position="66"/>
    </location>
</feature>
<feature type="compositionally biased region" description="Polar residues" evidence="1">
    <location>
        <begin position="1"/>
        <end position="19"/>
    </location>
</feature>
<feature type="compositionally biased region" description="Low complexity" evidence="1">
    <location>
        <begin position="108"/>
        <end position="120"/>
    </location>
</feature>
<proteinExistence type="predicted"/>
<protein>
    <submittedName>
        <fullName evidence="2">Uncharacterized protein</fullName>
    </submittedName>
</protein>
<dbReference type="EMBL" id="MCGO01000045">
    <property type="protein sequence ID" value="ORY38160.1"/>
    <property type="molecule type" value="Genomic_DNA"/>
</dbReference>
<keyword evidence="3" id="KW-1185">Reference proteome</keyword>
<dbReference type="AlphaFoldDB" id="A0A1Y2BTR8"/>